<comment type="subcellular location">
    <subcellularLocation>
        <location evidence="1">Nucleus</location>
    </subcellularLocation>
</comment>
<reference evidence="5 6" key="1">
    <citation type="journal article" date="2016" name="Genome Biol. Evol.">
        <title>Gene Family Evolution Reflects Adaptation to Soil Environmental Stressors in the Genome of the Collembolan Orchesella cincta.</title>
        <authorList>
            <person name="Faddeeva-Vakhrusheva A."/>
            <person name="Derks M.F."/>
            <person name="Anvar S.Y."/>
            <person name="Agamennone V."/>
            <person name="Suring W."/>
            <person name="Smit S."/>
            <person name="van Straalen N.M."/>
            <person name="Roelofs D."/>
        </authorList>
    </citation>
    <scope>NUCLEOTIDE SEQUENCE [LARGE SCALE GENOMIC DNA]</scope>
    <source>
        <tissue evidence="5">Mixed pool</tissue>
    </source>
</reference>
<keyword evidence="6" id="KW-1185">Reference proteome</keyword>
<dbReference type="InterPro" id="IPR006640">
    <property type="entry name" value="SprT-like_domain"/>
</dbReference>
<dbReference type="Pfam" id="PF22934">
    <property type="entry name" value="SPRTN_ZBD"/>
    <property type="match status" value="1"/>
</dbReference>
<feature type="region of interest" description="Disordered" evidence="3">
    <location>
        <begin position="285"/>
        <end position="322"/>
    </location>
</feature>
<feature type="region of interest" description="Disordered" evidence="3">
    <location>
        <begin position="190"/>
        <end position="261"/>
    </location>
</feature>
<evidence type="ECO:0000256" key="3">
    <source>
        <dbReference type="SAM" id="MobiDB-lite"/>
    </source>
</evidence>
<dbReference type="EMBL" id="LJIJ01002075">
    <property type="protein sequence ID" value="ODM90267.1"/>
    <property type="molecule type" value="Genomic_DNA"/>
</dbReference>
<dbReference type="GO" id="GO:0003697">
    <property type="term" value="F:single-stranded DNA binding"/>
    <property type="evidence" value="ECO:0007669"/>
    <property type="project" value="InterPro"/>
</dbReference>
<feature type="domain" description="SprT-like" evidence="4">
    <location>
        <begin position="21"/>
        <end position="192"/>
    </location>
</feature>
<evidence type="ECO:0000256" key="1">
    <source>
        <dbReference type="ARBA" id="ARBA00004123"/>
    </source>
</evidence>
<gene>
    <name evidence="5" type="ORF">Ocin01_16415</name>
</gene>
<evidence type="ECO:0000313" key="6">
    <source>
        <dbReference type="Proteomes" id="UP000094527"/>
    </source>
</evidence>
<accession>A0A1D2MB96</accession>
<dbReference type="PANTHER" id="PTHR21220:SF0">
    <property type="entry name" value="DNA-DEPENDENT METALLOPROTEASE SPRTN"/>
    <property type="match status" value="1"/>
</dbReference>
<organism evidence="5 6">
    <name type="scientific">Orchesella cincta</name>
    <name type="common">Springtail</name>
    <name type="synonym">Podura cincta</name>
    <dbReference type="NCBI Taxonomy" id="48709"/>
    <lineage>
        <taxon>Eukaryota</taxon>
        <taxon>Metazoa</taxon>
        <taxon>Ecdysozoa</taxon>
        <taxon>Arthropoda</taxon>
        <taxon>Hexapoda</taxon>
        <taxon>Collembola</taxon>
        <taxon>Entomobryomorpha</taxon>
        <taxon>Entomobryoidea</taxon>
        <taxon>Orchesellidae</taxon>
        <taxon>Orchesellinae</taxon>
        <taxon>Orchesella</taxon>
    </lineage>
</organism>
<dbReference type="GO" id="GO:0004222">
    <property type="term" value="F:metalloendopeptidase activity"/>
    <property type="evidence" value="ECO:0007669"/>
    <property type="project" value="InterPro"/>
</dbReference>
<dbReference type="InterPro" id="IPR055220">
    <property type="entry name" value="SPRTN_ZBD"/>
</dbReference>
<evidence type="ECO:0000259" key="4">
    <source>
        <dbReference type="SMART" id="SM00731"/>
    </source>
</evidence>
<feature type="compositionally biased region" description="Low complexity" evidence="3">
    <location>
        <begin position="293"/>
        <end position="311"/>
    </location>
</feature>
<dbReference type="GO" id="GO:0005634">
    <property type="term" value="C:nucleus"/>
    <property type="evidence" value="ECO:0007669"/>
    <property type="project" value="UniProtKB-SubCell"/>
</dbReference>
<sequence length="322" mass="35325">MAAGKYYSLVDASWELIDPCPDVHELFCEFNKEFFQGKLTSVYVDWSSEMKTSAGLTKCAYLGELRDCSISLSEPLLSLRPRRDLVETLLHEMIHAYLFVVEGSRDREGHGPDFLYHMNRINRLTGAKISVYHSFHDEVDYLKPHWWKCGGRCQHRPPYFGVVKRSTNRPPGINDLWYNDHQRTCGGTFVKVKEPKPYPTKTVKRPKSPPRASSSTAMKTSKMVPPPKAPNAQKPTTATSAAPSSSSATSSKSLRKPSSSPGIFSSLLGSHSTAIGVGNFIAAAFPGKGHTLGSSSNGTKKTTSASASSTKPKPRNGRGGFL</sequence>
<proteinExistence type="predicted"/>
<feature type="compositionally biased region" description="Low complexity" evidence="3">
    <location>
        <begin position="234"/>
        <end position="261"/>
    </location>
</feature>
<dbReference type="AlphaFoldDB" id="A0A1D2MB96"/>
<dbReference type="STRING" id="48709.A0A1D2MB96"/>
<dbReference type="GO" id="GO:0031593">
    <property type="term" value="F:polyubiquitin modification-dependent protein binding"/>
    <property type="evidence" value="ECO:0007669"/>
    <property type="project" value="TreeGrafter"/>
</dbReference>
<dbReference type="Proteomes" id="UP000094527">
    <property type="component" value="Unassembled WGS sequence"/>
</dbReference>
<feature type="non-terminal residue" evidence="5">
    <location>
        <position position="322"/>
    </location>
</feature>
<evidence type="ECO:0000256" key="2">
    <source>
        <dbReference type="ARBA" id="ARBA00023242"/>
    </source>
</evidence>
<protein>
    <submittedName>
        <fullName evidence="5">SprT-like domain-containing protein Spartan</fullName>
    </submittedName>
</protein>
<keyword evidence="2" id="KW-0539">Nucleus</keyword>
<dbReference type="InterPro" id="IPR044245">
    <property type="entry name" value="Spartan"/>
</dbReference>
<dbReference type="SMART" id="SM00731">
    <property type="entry name" value="SprT"/>
    <property type="match status" value="1"/>
</dbReference>
<dbReference type="OrthoDB" id="5236983at2759"/>
<name>A0A1D2MB96_ORCCI</name>
<evidence type="ECO:0000313" key="5">
    <source>
        <dbReference type="EMBL" id="ODM90267.1"/>
    </source>
</evidence>
<dbReference type="Pfam" id="PF10263">
    <property type="entry name" value="SprT-like"/>
    <property type="match status" value="1"/>
</dbReference>
<comment type="caution">
    <text evidence="5">The sequence shown here is derived from an EMBL/GenBank/DDBJ whole genome shotgun (WGS) entry which is preliminary data.</text>
</comment>
<dbReference type="PANTHER" id="PTHR21220">
    <property type="entry name" value="DNA-DEPENDENT METALLOPROTEASE SPRTN"/>
    <property type="match status" value="1"/>
</dbReference>
<dbReference type="GO" id="GO:0006974">
    <property type="term" value="P:DNA damage response"/>
    <property type="evidence" value="ECO:0007669"/>
    <property type="project" value="InterPro"/>
</dbReference>